<gene>
    <name evidence="1" type="ORF">HGP29_22910</name>
</gene>
<proteinExistence type="predicted"/>
<organism evidence="1 2">
    <name type="scientific">Flammeovirga agarivorans</name>
    <dbReference type="NCBI Taxonomy" id="2726742"/>
    <lineage>
        <taxon>Bacteria</taxon>
        <taxon>Pseudomonadati</taxon>
        <taxon>Bacteroidota</taxon>
        <taxon>Cytophagia</taxon>
        <taxon>Cytophagales</taxon>
        <taxon>Flammeovirgaceae</taxon>
        <taxon>Flammeovirga</taxon>
    </lineage>
</organism>
<dbReference type="PANTHER" id="PTHR41339">
    <property type="entry name" value="LIPL48"/>
    <property type="match status" value="1"/>
</dbReference>
<name>A0A7X8SPM6_9BACT</name>
<reference evidence="1 2" key="1">
    <citation type="submission" date="2020-04" db="EMBL/GenBank/DDBJ databases">
        <title>Flammeovirga sp. SR4, a novel species isolated from seawater.</title>
        <authorList>
            <person name="Wang X."/>
        </authorList>
    </citation>
    <scope>NUCLEOTIDE SEQUENCE [LARGE SCALE GENOMIC DNA]</scope>
    <source>
        <strain evidence="1 2">SR4</strain>
    </source>
</reference>
<dbReference type="AlphaFoldDB" id="A0A7X8SPM6"/>
<dbReference type="RefSeq" id="WP_168884782.1">
    <property type="nucleotide sequence ID" value="NZ_JABAIL010000009.1"/>
</dbReference>
<comment type="caution">
    <text evidence="1">The sequence shown here is derived from an EMBL/GenBank/DDBJ whole genome shotgun (WGS) entry which is preliminary data.</text>
</comment>
<dbReference type="EMBL" id="JABAIL010000009">
    <property type="protein sequence ID" value="NLR94071.1"/>
    <property type="molecule type" value="Genomic_DNA"/>
</dbReference>
<sequence>MHKYIYLLISLLIFGCQVESFHVDPSEPQFGDTTVEITGFAKLTSSIMVENDLTYMQMDDTTENVSDLLVEDVFSNTSFGKEGHREELAVLTSDTFLGIQIDNNLPKSMEVPSHIGAFGKSVDKEWYSDSEWFLIDPIQKDYNYNSSQVIKLTGNIAENLHLTSNNQYLLVGQVFIQEGYSITIDPGTVIFGAGRTGNTEPGVLIINRGAKIFAEGTPENPIVFTSSASVGARDRGDWGGIVLLGKSPNNKGENVTIEGIDATGNNGQYGGNDPDDDSGILRFVRIEYSGIALSPGNEINTLTLGSIGSKTKIDHIITSYAGDDAYEWFGGTVNLHHLVAFNTLDDDFDTDAGFSGSVQYAYILRNELAADISGSKCFESTSSKNSSAVPETACVFSNVTAVGPLYLSEGLYDPQFQNGLKASNYSHLTVTNSIIVGAPIGAQNY</sequence>
<dbReference type="PANTHER" id="PTHR41339:SF1">
    <property type="entry name" value="SECRETED PROTEIN"/>
    <property type="match status" value="1"/>
</dbReference>
<evidence type="ECO:0008006" key="3">
    <source>
        <dbReference type="Google" id="ProtNLM"/>
    </source>
</evidence>
<keyword evidence="2" id="KW-1185">Reference proteome</keyword>
<accession>A0A7X8SPM6</accession>
<dbReference type="PROSITE" id="PS51257">
    <property type="entry name" value="PROKAR_LIPOPROTEIN"/>
    <property type="match status" value="1"/>
</dbReference>
<evidence type="ECO:0000313" key="1">
    <source>
        <dbReference type="EMBL" id="NLR94071.1"/>
    </source>
</evidence>
<dbReference type="Proteomes" id="UP000585050">
    <property type="component" value="Unassembled WGS sequence"/>
</dbReference>
<protein>
    <recommendedName>
        <fullName evidence="3">Lipoprotein</fullName>
    </recommendedName>
</protein>
<evidence type="ECO:0000313" key="2">
    <source>
        <dbReference type="Proteomes" id="UP000585050"/>
    </source>
</evidence>